<accession>A0A0A9B6H0</accession>
<reference evidence="1" key="1">
    <citation type="submission" date="2014-09" db="EMBL/GenBank/DDBJ databases">
        <authorList>
            <person name="Magalhaes I.L.F."/>
            <person name="Oliveira U."/>
            <person name="Santos F.R."/>
            <person name="Vidigal T.H.D.A."/>
            <person name="Brescovit A.D."/>
            <person name="Santos A.J."/>
        </authorList>
    </citation>
    <scope>NUCLEOTIDE SEQUENCE</scope>
    <source>
        <tissue evidence="1">Shoot tissue taken approximately 20 cm above the soil surface</tissue>
    </source>
</reference>
<dbReference type="EMBL" id="GBRH01238934">
    <property type="protein sequence ID" value="JAD58961.1"/>
    <property type="molecule type" value="Transcribed_RNA"/>
</dbReference>
<protein>
    <submittedName>
        <fullName evidence="1">Uncharacterized protein</fullName>
    </submittedName>
</protein>
<dbReference type="AlphaFoldDB" id="A0A0A9B6H0"/>
<sequence length="25" mass="2677">MLECGFIMKVGFDGSSNNLISVLTT</sequence>
<organism evidence="1">
    <name type="scientific">Arundo donax</name>
    <name type="common">Giant reed</name>
    <name type="synonym">Donax arundinaceus</name>
    <dbReference type="NCBI Taxonomy" id="35708"/>
    <lineage>
        <taxon>Eukaryota</taxon>
        <taxon>Viridiplantae</taxon>
        <taxon>Streptophyta</taxon>
        <taxon>Embryophyta</taxon>
        <taxon>Tracheophyta</taxon>
        <taxon>Spermatophyta</taxon>
        <taxon>Magnoliopsida</taxon>
        <taxon>Liliopsida</taxon>
        <taxon>Poales</taxon>
        <taxon>Poaceae</taxon>
        <taxon>PACMAD clade</taxon>
        <taxon>Arundinoideae</taxon>
        <taxon>Arundineae</taxon>
        <taxon>Arundo</taxon>
    </lineage>
</organism>
<proteinExistence type="predicted"/>
<name>A0A0A9B6H0_ARUDO</name>
<evidence type="ECO:0000313" key="1">
    <source>
        <dbReference type="EMBL" id="JAD58961.1"/>
    </source>
</evidence>
<reference evidence="1" key="2">
    <citation type="journal article" date="2015" name="Data Brief">
        <title>Shoot transcriptome of the giant reed, Arundo donax.</title>
        <authorList>
            <person name="Barrero R.A."/>
            <person name="Guerrero F.D."/>
            <person name="Moolhuijzen P."/>
            <person name="Goolsby J.A."/>
            <person name="Tidwell J."/>
            <person name="Bellgard S.E."/>
            <person name="Bellgard M.I."/>
        </authorList>
    </citation>
    <scope>NUCLEOTIDE SEQUENCE</scope>
    <source>
        <tissue evidence="1">Shoot tissue taken approximately 20 cm above the soil surface</tissue>
    </source>
</reference>